<dbReference type="EMBL" id="JALJOR010000001">
    <property type="protein sequence ID" value="KAK9829167.1"/>
    <property type="molecule type" value="Genomic_DNA"/>
</dbReference>
<evidence type="ECO:0000259" key="3">
    <source>
        <dbReference type="PROSITE" id="PS51485"/>
    </source>
</evidence>
<dbReference type="Proteomes" id="UP001489004">
    <property type="component" value="Unassembled WGS sequence"/>
</dbReference>
<dbReference type="Pfam" id="PF02298">
    <property type="entry name" value="Cu_bind_like"/>
    <property type="match status" value="1"/>
</dbReference>
<keyword evidence="5" id="KW-1185">Reference proteome</keyword>
<reference evidence="4 5" key="1">
    <citation type="journal article" date="2024" name="Nat. Commun.">
        <title>Phylogenomics reveals the evolutionary origins of lichenization in chlorophyte algae.</title>
        <authorList>
            <person name="Puginier C."/>
            <person name="Libourel C."/>
            <person name="Otte J."/>
            <person name="Skaloud P."/>
            <person name="Haon M."/>
            <person name="Grisel S."/>
            <person name="Petersen M."/>
            <person name="Berrin J.G."/>
            <person name="Delaux P.M."/>
            <person name="Dal Grande F."/>
            <person name="Keller J."/>
        </authorList>
    </citation>
    <scope>NUCLEOTIDE SEQUENCE [LARGE SCALE GENOMIC DNA]</scope>
    <source>
        <strain evidence="4 5">SAG 2043</strain>
    </source>
</reference>
<accession>A0AAW1R6A5</accession>
<evidence type="ECO:0000313" key="5">
    <source>
        <dbReference type="Proteomes" id="UP001489004"/>
    </source>
</evidence>
<dbReference type="InterPro" id="IPR003245">
    <property type="entry name" value="Phytocyanin_dom"/>
</dbReference>
<dbReference type="AlphaFoldDB" id="A0AAW1R6A5"/>
<evidence type="ECO:0000256" key="1">
    <source>
        <dbReference type="SAM" id="MobiDB-lite"/>
    </source>
</evidence>
<dbReference type="PROSITE" id="PS51485">
    <property type="entry name" value="PHYTOCYANIN"/>
    <property type="match status" value="1"/>
</dbReference>
<comment type="caution">
    <text evidence="4">The sequence shown here is derived from an EMBL/GenBank/DDBJ whole genome shotgun (WGS) entry which is preliminary data.</text>
</comment>
<evidence type="ECO:0000313" key="4">
    <source>
        <dbReference type="EMBL" id="KAK9829167.1"/>
    </source>
</evidence>
<feature type="signal peptide" evidence="2">
    <location>
        <begin position="1"/>
        <end position="24"/>
    </location>
</feature>
<proteinExistence type="predicted"/>
<dbReference type="PROSITE" id="PS51257">
    <property type="entry name" value="PROKAR_LIPOPROTEIN"/>
    <property type="match status" value="1"/>
</dbReference>
<feature type="chain" id="PRO_5043699387" description="Phytocyanin domain-containing protein" evidence="2">
    <location>
        <begin position="25"/>
        <end position="172"/>
    </location>
</feature>
<dbReference type="GO" id="GO:0009055">
    <property type="term" value="F:electron transfer activity"/>
    <property type="evidence" value="ECO:0007669"/>
    <property type="project" value="InterPro"/>
</dbReference>
<evidence type="ECO:0000256" key="2">
    <source>
        <dbReference type="SAM" id="SignalP"/>
    </source>
</evidence>
<dbReference type="Gene3D" id="2.60.40.420">
    <property type="entry name" value="Cupredoxins - blue copper proteins"/>
    <property type="match status" value="1"/>
</dbReference>
<name>A0AAW1R6A5_9CHLO</name>
<protein>
    <recommendedName>
        <fullName evidence="3">Phytocyanin domain-containing protein</fullName>
    </recommendedName>
</protein>
<dbReference type="InterPro" id="IPR008972">
    <property type="entry name" value="Cupredoxin"/>
</dbReference>
<feature type="domain" description="Phytocyanin" evidence="3">
    <location>
        <begin position="25"/>
        <end position="128"/>
    </location>
</feature>
<sequence length="172" mass="17050">MGFKGTAAVLLVAVALALAGCATAADFPVTWQFPSAFSPALTAYPNLNVAVGDTVTFKWSSNHNVWQTPSAACPASFVEGPGLTQKAAASASGTYTFRATAPGTYFFACGVSTHCANGNMKIAVVVAASAPGSAPIRGPALAPGPARILAPAPAPVRAAPGPAPGPRRAATA</sequence>
<gene>
    <name evidence="4" type="ORF">WJX72_004280</name>
</gene>
<dbReference type="SUPFAM" id="SSF49503">
    <property type="entry name" value="Cupredoxins"/>
    <property type="match status" value="1"/>
</dbReference>
<feature type="region of interest" description="Disordered" evidence="1">
    <location>
        <begin position="151"/>
        <end position="172"/>
    </location>
</feature>
<organism evidence="4 5">
    <name type="scientific">[Myrmecia] bisecta</name>
    <dbReference type="NCBI Taxonomy" id="41462"/>
    <lineage>
        <taxon>Eukaryota</taxon>
        <taxon>Viridiplantae</taxon>
        <taxon>Chlorophyta</taxon>
        <taxon>core chlorophytes</taxon>
        <taxon>Trebouxiophyceae</taxon>
        <taxon>Trebouxiales</taxon>
        <taxon>Trebouxiaceae</taxon>
        <taxon>Myrmecia</taxon>
    </lineage>
</organism>
<keyword evidence="2" id="KW-0732">Signal</keyword>